<name>A0A381ZLV3_9ZZZZ</name>
<dbReference type="AlphaFoldDB" id="A0A381ZLV3"/>
<sequence>MNLSGGNVIKIMFQNEKILDIGVAIK</sequence>
<gene>
    <name evidence="1" type="ORF">METZ01_LOCUS142587</name>
</gene>
<organism evidence="1">
    <name type="scientific">marine metagenome</name>
    <dbReference type="NCBI Taxonomy" id="408172"/>
    <lineage>
        <taxon>unclassified sequences</taxon>
        <taxon>metagenomes</taxon>
        <taxon>ecological metagenomes</taxon>
    </lineage>
</organism>
<proteinExistence type="predicted"/>
<accession>A0A381ZLV3</accession>
<dbReference type="EMBL" id="UINC01021676">
    <property type="protein sequence ID" value="SVA89733.1"/>
    <property type="molecule type" value="Genomic_DNA"/>
</dbReference>
<evidence type="ECO:0000313" key="1">
    <source>
        <dbReference type="EMBL" id="SVA89733.1"/>
    </source>
</evidence>
<reference evidence="1" key="1">
    <citation type="submission" date="2018-05" db="EMBL/GenBank/DDBJ databases">
        <authorList>
            <person name="Lanie J.A."/>
            <person name="Ng W.-L."/>
            <person name="Kazmierczak K.M."/>
            <person name="Andrzejewski T.M."/>
            <person name="Davidsen T.M."/>
            <person name="Wayne K.J."/>
            <person name="Tettelin H."/>
            <person name="Glass J.I."/>
            <person name="Rusch D."/>
            <person name="Podicherti R."/>
            <person name="Tsui H.-C.T."/>
            <person name="Winkler M.E."/>
        </authorList>
    </citation>
    <scope>NUCLEOTIDE SEQUENCE</scope>
</reference>
<protein>
    <submittedName>
        <fullName evidence="1">Uncharacterized protein</fullName>
    </submittedName>
</protein>